<organism evidence="4 5">
    <name type="scientific">Thalassospira lucentensis</name>
    <dbReference type="NCBI Taxonomy" id="168935"/>
    <lineage>
        <taxon>Bacteria</taxon>
        <taxon>Pseudomonadati</taxon>
        <taxon>Pseudomonadota</taxon>
        <taxon>Alphaproteobacteria</taxon>
        <taxon>Rhodospirillales</taxon>
        <taxon>Thalassospiraceae</taxon>
        <taxon>Thalassospira</taxon>
    </lineage>
</organism>
<dbReference type="CDD" id="cd04301">
    <property type="entry name" value="NAT_SF"/>
    <property type="match status" value="1"/>
</dbReference>
<dbReference type="PANTHER" id="PTHR43072">
    <property type="entry name" value="N-ACETYLTRANSFERASE"/>
    <property type="match status" value="1"/>
</dbReference>
<dbReference type="Pfam" id="PF00583">
    <property type="entry name" value="Acetyltransf_1"/>
    <property type="match status" value="1"/>
</dbReference>
<evidence type="ECO:0000313" key="5">
    <source>
        <dbReference type="Proteomes" id="UP000076335"/>
    </source>
</evidence>
<keyword evidence="2" id="KW-0012">Acyltransferase</keyword>
<dbReference type="EMBL" id="LPVY01000003">
    <property type="protein sequence ID" value="KZB68307.1"/>
    <property type="molecule type" value="Genomic_DNA"/>
</dbReference>
<comment type="caution">
    <text evidence="4">The sequence shown here is derived from an EMBL/GenBank/DDBJ whole genome shotgun (WGS) entry which is preliminary data.</text>
</comment>
<dbReference type="InterPro" id="IPR000182">
    <property type="entry name" value="GNAT_dom"/>
</dbReference>
<proteinExistence type="predicted"/>
<accession>A0A154LA62</accession>
<gene>
    <name evidence="4" type="ORF">AUP42_12735</name>
</gene>
<protein>
    <submittedName>
        <fullName evidence="4">Phosphinothricin acetyltransferase</fullName>
    </submittedName>
</protein>
<dbReference type="GO" id="GO:0016747">
    <property type="term" value="F:acyltransferase activity, transferring groups other than amino-acyl groups"/>
    <property type="evidence" value="ECO:0007669"/>
    <property type="project" value="InterPro"/>
</dbReference>
<sequence>MNIRDMQAMDGNAVVDIYDRALKSGHASFQQHGGTWADWDGGHLTKCRYVALDDAGQVTGWAGLSAVSGRCAFAGVAEVSVYVDPQCQGQGIGSRLMQALIEGSEQNGFWSLEAGIFPENTGSVALHRKHGFEVLCRRTGFGRMGYGPMQGKWRDVLLLERRSRRIGID</sequence>
<reference evidence="4 5" key="1">
    <citation type="submission" date="2015-12" db="EMBL/GenBank/DDBJ databases">
        <title>Genome sequence of Thalassospira lucentensis MCCC 1A02072.</title>
        <authorList>
            <person name="Lu L."/>
            <person name="Lai Q."/>
            <person name="Shao Z."/>
            <person name="Qian P."/>
        </authorList>
    </citation>
    <scope>NUCLEOTIDE SEQUENCE [LARGE SCALE GENOMIC DNA]</scope>
    <source>
        <strain evidence="4 5">MCCC 1A02072</strain>
    </source>
</reference>
<feature type="domain" description="N-acetyltransferase" evidence="3">
    <location>
        <begin position="1"/>
        <end position="160"/>
    </location>
</feature>
<dbReference type="Proteomes" id="UP000076335">
    <property type="component" value="Unassembled WGS sequence"/>
</dbReference>
<dbReference type="SUPFAM" id="SSF55729">
    <property type="entry name" value="Acyl-CoA N-acyltransferases (Nat)"/>
    <property type="match status" value="1"/>
</dbReference>
<evidence type="ECO:0000313" key="4">
    <source>
        <dbReference type="EMBL" id="KZB68307.1"/>
    </source>
</evidence>
<evidence type="ECO:0000256" key="2">
    <source>
        <dbReference type="ARBA" id="ARBA00023315"/>
    </source>
</evidence>
<dbReference type="PANTHER" id="PTHR43072:SF23">
    <property type="entry name" value="UPF0039 PROTEIN C11D3.02C"/>
    <property type="match status" value="1"/>
</dbReference>
<dbReference type="RefSeq" id="WP_062949311.1">
    <property type="nucleotide sequence ID" value="NZ_LPVY01000003.1"/>
</dbReference>
<evidence type="ECO:0000259" key="3">
    <source>
        <dbReference type="PROSITE" id="PS51186"/>
    </source>
</evidence>
<dbReference type="InterPro" id="IPR016181">
    <property type="entry name" value="Acyl_CoA_acyltransferase"/>
</dbReference>
<dbReference type="OrthoDB" id="5459937at2"/>
<dbReference type="PROSITE" id="PS51186">
    <property type="entry name" value="GNAT"/>
    <property type="match status" value="1"/>
</dbReference>
<dbReference type="Gene3D" id="3.40.630.30">
    <property type="match status" value="1"/>
</dbReference>
<evidence type="ECO:0000256" key="1">
    <source>
        <dbReference type="ARBA" id="ARBA00022679"/>
    </source>
</evidence>
<keyword evidence="1 4" id="KW-0808">Transferase</keyword>
<dbReference type="AlphaFoldDB" id="A0A154LA62"/>
<name>A0A154LA62_9PROT</name>